<comment type="similarity">
    <text evidence="5">Belongs to the cysteine-rich repeat secretory protein family.</text>
</comment>
<dbReference type="AlphaFoldDB" id="V4KMW0"/>
<dbReference type="InterPro" id="IPR002902">
    <property type="entry name" value="GNK2"/>
</dbReference>
<dbReference type="OMA" id="CKGCLEW"/>
<feature type="domain" description="Gnk2-homologous" evidence="7">
    <location>
        <begin position="147"/>
        <end position="256"/>
    </location>
</feature>
<evidence type="ECO:0000256" key="4">
    <source>
        <dbReference type="ARBA" id="ARBA00022737"/>
    </source>
</evidence>
<keyword evidence="2" id="KW-0964">Secreted</keyword>
<feature type="domain" description="Gnk2-homologous" evidence="7">
    <location>
        <begin position="36"/>
        <end position="139"/>
    </location>
</feature>
<dbReference type="KEGG" id="eus:EUTSA_v10019551mg"/>
<dbReference type="Gene3D" id="3.30.430.20">
    <property type="entry name" value="Gnk2 domain, C-X8-C-X2-C motif"/>
    <property type="match status" value="2"/>
</dbReference>
<name>V4KMW0_EUTSA</name>
<dbReference type="STRING" id="72664.V4KMW0"/>
<dbReference type="GO" id="GO:0005576">
    <property type="term" value="C:extracellular region"/>
    <property type="evidence" value="ECO:0007669"/>
    <property type="project" value="UniProtKB-SubCell"/>
</dbReference>
<keyword evidence="6" id="KW-0472">Membrane</keyword>
<dbReference type="EMBL" id="KI517953">
    <property type="protein sequence ID" value="ESQ28638.1"/>
    <property type="molecule type" value="Genomic_DNA"/>
</dbReference>
<dbReference type="eggNOG" id="ENOG502QPWH">
    <property type="taxonomic scope" value="Eukaryota"/>
</dbReference>
<reference evidence="8 9" key="1">
    <citation type="journal article" date="2013" name="Front. Plant Sci.">
        <title>The Reference Genome of the Halophytic Plant Eutrema salsugineum.</title>
        <authorList>
            <person name="Yang R."/>
            <person name="Jarvis D.E."/>
            <person name="Chen H."/>
            <person name="Beilstein M.A."/>
            <person name="Grimwood J."/>
            <person name="Jenkins J."/>
            <person name="Shu S."/>
            <person name="Prochnik S."/>
            <person name="Xin M."/>
            <person name="Ma C."/>
            <person name="Schmutz J."/>
            <person name="Wing R.A."/>
            <person name="Mitchell-Olds T."/>
            <person name="Schumaker K.S."/>
            <person name="Wang X."/>
        </authorList>
    </citation>
    <scope>NUCLEOTIDE SEQUENCE [LARGE SCALE GENOMIC DNA]</scope>
</reference>
<keyword evidence="6" id="KW-0812">Transmembrane</keyword>
<evidence type="ECO:0000259" key="7">
    <source>
        <dbReference type="PROSITE" id="PS51473"/>
    </source>
</evidence>
<evidence type="ECO:0000256" key="2">
    <source>
        <dbReference type="ARBA" id="ARBA00022525"/>
    </source>
</evidence>
<organism evidence="8 9">
    <name type="scientific">Eutrema salsugineum</name>
    <name type="common">Saltwater cress</name>
    <name type="synonym">Sisymbrium salsugineum</name>
    <dbReference type="NCBI Taxonomy" id="72664"/>
    <lineage>
        <taxon>Eukaryota</taxon>
        <taxon>Viridiplantae</taxon>
        <taxon>Streptophyta</taxon>
        <taxon>Embryophyta</taxon>
        <taxon>Tracheophyta</taxon>
        <taxon>Spermatophyta</taxon>
        <taxon>Magnoliopsida</taxon>
        <taxon>eudicotyledons</taxon>
        <taxon>Gunneridae</taxon>
        <taxon>Pentapetalae</taxon>
        <taxon>rosids</taxon>
        <taxon>malvids</taxon>
        <taxon>Brassicales</taxon>
        <taxon>Brassicaceae</taxon>
        <taxon>Eutremeae</taxon>
        <taxon>Eutrema</taxon>
    </lineage>
</organism>
<evidence type="ECO:0000256" key="1">
    <source>
        <dbReference type="ARBA" id="ARBA00004613"/>
    </source>
</evidence>
<evidence type="ECO:0000313" key="8">
    <source>
        <dbReference type="EMBL" id="ESQ28638.1"/>
    </source>
</evidence>
<accession>V4KMW0</accession>
<keyword evidence="6" id="KW-1133">Transmembrane helix</keyword>
<gene>
    <name evidence="8" type="ORF">EUTSA_v10019551mg</name>
</gene>
<comment type="subcellular location">
    <subcellularLocation>
        <location evidence="1">Secreted</location>
    </subcellularLocation>
</comment>
<proteinExistence type="inferred from homology"/>
<dbReference type="OrthoDB" id="696781at2759"/>
<keyword evidence="3" id="KW-0732">Signal</keyword>
<dbReference type="PROSITE" id="PS51473">
    <property type="entry name" value="GNK2"/>
    <property type="match status" value="2"/>
</dbReference>
<dbReference type="CDD" id="cd23509">
    <property type="entry name" value="Gnk2-like"/>
    <property type="match status" value="2"/>
</dbReference>
<sequence>MYSSFSLPNRYVSIPILAINLFLIHIVSSLNLTNEYLNHKCLVSQGKYKPGSKYEYNLYGLFRDIAKKPYLQVGFSHTTSNTGPDAVTIIFQCRGDSYGSHCRSCAATAVHGYLQRCPGNKGGTIWYDQCFLDVSMINDKAPRKINYENIFSMHNPNDVIGDRESFKKETRDLFYELILKADIPTADGNNFLYYAAGEKKIGRNKLYAMVQCAHDILDCKGCLEWSIKELSKSSDGKQGARVLGTICNIRYELYPFLRN</sequence>
<dbReference type="InterPro" id="IPR050581">
    <property type="entry name" value="CRR_secretory_protein"/>
</dbReference>
<dbReference type="Proteomes" id="UP000030689">
    <property type="component" value="Unassembled WGS sequence"/>
</dbReference>
<keyword evidence="4" id="KW-0677">Repeat</keyword>
<dbReference type="Gramene" id="ESQ28638">
    <property type="protein sequence ID" value="ESQ28638"/>
    <property type="gene ID" value="EUTSA_v10019551mg"/>
</dbReference>
<evidence type="ECO:0000256" key="5">
    <source>
        <dbReference type="ARBA" id="ARBA00038515"/>
    </source>
</evidence>
<evidence type="ECO:0000313" key="9">
    <source>
        <dbReference type="Proteomes" id="UP000030689"/>
    </source>
</evidence>
<dbReference type="Pfam" id="PF01657">
    <property type="entry name" value="Stress-antifung"/>
    <property type="match status" value="2"/>
</dbReference>
<protein>
    <recommendedName>
        <fullName evidence="7">Gnk2-homologous domain-containing protein</fullName>
    </recommendedName>
</protein>
<evidence type="ECO:0000256" key="3">
    <source>
        <dbReference type="ARBA" id="ARBA00022729"/>
    </source>
</evidence>
<dbReference type="InterPro" id="IPR038408">
    <property type="entry name" value="GNK2_sf"/>
</dbReference>
<feature type="transmembrane region" description="Helical" evidence="6">
    <location>
        <begin position="12"/>
        <end position="32"/>
    </location>
</feature>
<dbReference type="PANTHER" id="PTHR32411">
    <property type="entry name" value="CYSTEINE-RICH REPEAT SECRETORY PROTEIN 38-RELATED"/>
    <property type="match status" value="1"/>
</dbReference>
<keyword evidence="9" id="KW-1185">Reference proteome</keyword>
<evidence type="ECO:0000256" key="6">
    <source>
        <dbReference type="SAM" id="Phobius"/>
    </source>
</evidence>
<dbReference type="PANTHER" id="PTHR32411:SF72">
    <property type="entry name" value="CYSTEINE-RICH REPEAT SECRETORY PROTEIN 34-RELATED"/>
    <property type="match status" value="1"/>
</dbReference>